<proteinExistence type="predicted"/>
<keyword evidence="2" id="KW-1185">Reference proteome</keyword>
<dbReference type="Proteomes" id="UP000324222">
    <property type="component" value="Unassembled WGS sequence"/>
</dbReference>
<gene>
    <name evidence="1" type="ORF">E2C01_059108</name>
</gene>
<name>A0A5B7H5X8_PORTR</name>
<evidence type="ECO:0000313" key="2">
    <source>
        <dbReference type="Proteomes" id="UP000324222"/>
    </source>
</evidence>
<accession>A0A5B7H5X8</accession>
<sequence>MRPPLLHSTWCRPCSTAVHPPLCQCFILCHIPVIPEPYLCPHVLPLSSSSSSSSPAALTPYPQPRTLPASCVCVLHRAVYCVRIKTRTHENTGDT</sequence>
<reference evidence="1 2" key="1">
    <citation type="submission" date="2019-05" db="EMBL/GenBank/DDBJ databases">
        <title>Another draft genome of Portunus trituberculatus and its Hox gene families provides insights of decapod evolution.</title>
        <authorList>
            <person name="Jeong J.-H."/>
            <person name="Song I."/>
            <person name="Kim S."/>
            <person name="Choi T."/>
            <person name="Kim D."/>
            <person name="Ryu S."/>
            <person name="Kim W."/>
        </authorList>
    </citation>
    <scope>NUCLEOTIDE SEQUENCE [LARGE SCALE GENOMIC DNA]</scope>
    <source>
        <tissue evidence="1">Muscle</tissue>
    </source>
</reference>
<dbReference type="AlphaFoldDB" id="A0A5B7H5X8"/>
<evidence type="ECO:0000313" key="1">
    <source>
        <dbReference type="EMBL" id="MPC64985.1"/>
    </source>
</evidence>
<comment type="caution">
    <text evidence="1">The sequence shown here is derived from an EMBL/GenBank/DDBJ whole genome shotgun (WGS) entry which is preliminary data.</text>
</comment>
<dbReference type="EMBL" id="VSRR010022793">
    <property type="protein sequence ID" value="MPC64985.1"/>
    <property type="molecule type" value="Genomic_DNA"/>
</dbReference>
<organism evidence="1 2">
    <name type="scientific">Portunus trituberculatus</name>
    <name type="common">Swimming crab</name>
    <name type="synonym">Neptunus trituberculatus</name>
    <dbReference type="NCBI Taxonomy" id="210409"/>
    <lineage>
        <taxon>Eukaryota</taxon>
        <taxon>Metazoa</taxon>
        <taxon>Ecdysozoa</taxon>
        <taxon>Arthropoda</taxon>
        <taxon>Crustacea</taxon>
        <taxon>Multicrustacea</taxon>
        <taxon>Malacostraca</taxon>
        <taxon>Eumalacostraca</taxon>
        <taxon>Eucarida</taxon>
        <taxon>Decapoda</taxon>
        <taxon>Pleocyemata</taxon>
        <taxon>Brachyura</taxon>
        <taxon>Eubrachyura</taxon>
        <taxon>Portunoidea</taxon>
        <taxon>Portunidae</taxon>
        <taxon>Portuninae</taxon>
        <taxon>Portunus</taxon>
    </lineage>
</organism>
<protein>
    <submittedName>
        <fullName evidence="1">Uncharacterized protein</fullName>
    </submittedName>
</protein>